<gene>
    <name evidence="1" type="ORF">METZ01_LOCUS198638</name>
</gene>
<accession>A0A382E6P4</accession>
<organism evidence="1">
    <name type="scientific">marine metagenome</name>
    <dbReference type="NCBI Taxonomy" id="408172"/>
    <lineage>
        <taxon>unclassified sequences</taxon>
        <taxon>metagenomes</taxon>
        <taxon>ecological metagenomes</taxon>
    </lineage>
</organism>
<dbReference type="Pfam" id="PF06348">
    <property type="entry name" value="DUF1059"/>
    <property type="match status" value="1"/>
</dbReference>
<name>A0A382E6P4_9ZZZZ</name>
<evidence type="ECO:0008006" key="2">
    <source>
        <dbReference type="Google" id="ProtNLM"/>
    </source>
</evidence>
<dbReference type="InterPro" id="IPR009409">
    <property type="entry name" value="DUF1059"/>
</dbReference>
<evidence type="ECO:0000313" key="1">
    <source>
        <dbReference type="EMBL" id="SVB45784.1"/>
    </source>
</evidence>
<protein>
    <recommendedName>
        <fullName evidence="2">DUF1059 domain-containing protein</fullName>
    </recommendedName>
</protein>
<proteinExistence type="predicted"/>
<reference evidence="1" key="1">
    <citation type="submission" date="2018-05" db="EMBL/GenBank/DDBJ databases">
        <authorList>
            <person name="Lanie J.A."/>
            <person name="Ng W.-L."/>
            <person name="Kazmierczak K.M."/>
            <person name="Andrzejewski T.M."/>
            <person name="Davidsen T.M."/>
            <person name="Wayne K.J."/>
            <person name="Tettelin H."/>
            <person name="Glass J.I."/>
            <person name="Rusch D."/>
            <person name="Podicherti R."/>
            <person name="Tsui H.-C.T."/>
            <person name="Winkler M.E."/>
        </authorList>
    </citation>
    <scope>NUCLEOTIDE SEQUENCE</scope>
</reference>
<sequence>MPTISCRDYGFNCDFVAEGELDEIATEFGKHSSDKHGIEYSIETITKFILNKSTE</sequence>
<dbReference type="EMBL" id="UINC01042745">
    <property type="protein sequence ID" value="SVB45784.1"/>
    <property type="molecule type" value="Genomic_DNA"/>
</dbReference>
<dbReference type="AlphaFoldDB" id="A0A382E6P4"/>